<feature type="transmembrane region" description="Helical" evidence="4">
    <location>
        <begin position="92"/>
        <end position="113"/>
    </location>
</feature>
<evidence type="ECO:0000313" key="6">
    <source>
        <dbReference type="EMBL" id="VAW44089.1"/>
    </source>
</evidence>
<reference evidence="6" key="1">
    <citation type="submission" date="2018-06" db="EMBL/GenBank/DDBJ databases">
        <authorList>
            <person name="Zhirakovskaya E."/>
        </authorList>
    </citation>
    <scope>NUCLEOTIDE SEQUENCE</scope>
</reference>
<feature type="transmembrane region" description="Helical" evidence="4">
    <location>
        <begin position="35"/>
        <end position="53"/>
    </location>
</feature>
<evidence type="ECO:0000256" key="1">
    <source>
        <dbReference type="ARBA" id="ARBA00023015"/>
    </source>
</evidence>
<keyword evidence="3" id="KW-0804">Transcription</keyword>
<dbReference type="InterPro" id="IPR018060">
    <property type="entry name" value="HTH_AraC"/>
</dbReference>
<protein>
    <recommendedName>
        <fullName evidence="5">HTH araC/xylS-type domain-containing protein</fullName>
    </recommendedName>
</protein>
<dbReference type="SMART" id="SM00342">
    <property type="entry name" value="HTH_ARAC"/>
    <property type="match status" value="1"/>
</dbReference>
<dbReference type="PROSITE" id="PS00041">
    <property type="entry name" value="HTH_ARAC_FAMILY_1"/>
    <property type="match status" value="1"/>
</dbReference>
<dbReference type="GO" id="GO:0043565">
    <property type="term" value="F:sequence-specific DNA binding"/>
    <property type="evidence" value="ECO:0007669"/>
    <property type="project" value="InterPro"/>
</dbReference>
<evidence type="ECO:0000256" key="4">
    <source>
        <dbReference type="SAM" id="Phobius"/>
    </source>
</evidence>
<evidence type="ECO:0000256" key="2">
    <source>
        <dbReference type="ARBA" id="ARBA00023125"/>
    </source>
</evidence>
<feature type="transmembrane region" description="Helical" evidence="4">
    <location>
        <begin position="59"/>
        <end position="80"/>
    </location>
</feature>
<dbReference type="InterPro" id="IPR009057">
    <property type="entry name" value="Homeodomain-like_sf"/>
</dbReference>
<accession>A0A3B0W481</accession>
<evidence type="ECO:0000259" key="5">
    <source>
        <dbReference type="PROSITE" id="PS01124"/>
    </source>
</evidence>
<dbReference type="PANTHER" id="PTHR43280:SF29">
    <property type="entry name" value="ARAC-FAMILY TRANSCRIPTIONAL REGULATOR"/>
    <property type="match status" value="1"/>
</dbReference>
<sequence>MSFTYVYIIGAAQGLVLAIALWVKQDNVRSNRVLAVWLLCLVYDLTVKSIYLINPSTPFLPAYILANFFPFLYGSFFYLYVRTITLKRPLVWLDMVHFLGFILMAGVNLHWIFNPWEDGPRGWVSFDLTLYLYSVSYVVAGLISIRKYRRTLHQQQSNTDGISLLWIDVMAYFQALIWFIAVTQWLVPIKDYNVWVIYLAVAIWMTVMGYLALLQQNIKPLQTIDAPKKVDNERFPEVDTKLTQLMGEDRLFLDPTLNMGQLAKKSGYPEYLVSLVINKMHQQTFREYINQLRIEAAVAMLQDTQNSDTILDIAYASGFTSKSTFNSAFKRLHDQTPSQLRQMHL</sequence>
<feature type="domain" description="HTH araC/xylS-type" evidence="5">
    <location>
        <begin position="240"/>
        <end position="343"/>
    </location>
</feature>
<feature type="transmembrane region" description="Helical" evidence="4">
    <location>
        <begin position="192"/>
        <end position="213"/>
    </location>
</feature>
<dbReference type="PROSITE" id="PS01124">
    <property type="entry name" value="HTH_ARAC_FAMILY_2"/>
    <property type="match status" value="1"/>
</dbReference>
<feature type="transmembrane region" description="Helical" evidence="4">
    <location>
        <begin position="165"/>
        <end position="186"/>
    </location>
</feature>
<dbReference type="GO" id="GO:0003700">
    <property type="term" value="F:DNA-binding transcription factor activity"/>
    <property type="evidence" value="ECO:0007669"/>
    <property type="project" value="InterPro"/>
</dbReference>
<dbReference type="Gene3D" id="1.10.10.60">
    <property type="entry name" value="Homeodomain-like"/>
    <property type="match status" value="1"/>
</dbReference>
<dbReference type="Pfam" id="PF12833">
    <property type="entry name" value="HTH_18"/>
    <property type="match status" value="1"/>
</dbReference>
<feature type="transmembrane region" description="Helical" evidence="4">
    <location>
        <begin position="128"/>
        <end position="145"/>
    </location>
</feature>
<dbReference type="AlphaFoldDB" id="A0A3B0W481"/>
<evidence type="ECO:0000256" key="3">
    <source>
        <dbReference type="ARBA" id="ARBA00023163"/>
    </source>
</evidence>
<keyword evidence="1" id="KW-0805">Transcription regulation</keyword>
<keyword evidence="4" id="KW-0812">Transmembrane</keyword>
<keyword evidence="4" id="KW-1133">Transmembrane helix</keyword>
<dbReference type="InterPro" id="IPR018062">
    <property type="entry name" value="HTH_AraC-typ_CS"/>
</dbReference>
<gene>
    <name evidence="6" type="ORF">MNBD_GAMMA02-1154</name>
</gene>
<dbReference type="SUPFAM" id="SSF46689">
    <property type="entry name" value="Homeodomain-like"/>
    <property type="match status" value="1"/>
</dbReference>
<keyword evidence="4" id="KW-0472">Membrane</keyword>
<dbReference type="PANTHER" id="PTHR43280">
    <property type="entry name" value="ARAC-FAMILY TRANSCRIPTIONAL REGULATOR"/>
    <property type="match status" value="1"/>
</dbReference>
<keyword evidence="2" id="KW-0238">DNA-binding</keyword>
<feature type="transmembrane region" description="Helical" evidence="4">
    <location>
        <begin position="6"/>
        <end position="23"/>
    </location>
</feature>
<proteinExistence type="predicted"/>
<name>A0A3B0W481_9ZZZZ</name>
<dbReference type="EMBL" id="UOFA01000074">
    <property type="protein sequence ID" value="VAW44089.1"/>
    <property type="molecule type" value="Genomic_DNA"/>
</dbReference>
<organism evidence="6">
    <name type="scientific">hydrothermal vent metagenome</name>
    <dbReference type="NCBI Taxonomy" id="652676"/>
    <lineage>
        <taxon>unclassified sequences</taxon>
        <taxon>metagenomes</taxon>
        <taxon>ecological metagenomes</taxon>
    </lineage>
</organism>